<proteinExistence type="predicted"/>
<evidence type="ECO:0000256" key="1">
    <source>
        <dbReference type="SAM" id="MobiDB-lite"/>
    </source>
</evidence>
<protein>
    <submittedName>
        <fullName evidence="2">Uncharacterized protein</fullName>
    </submittedName>
</protein>
<gene>
    <name evidence="2" type="ORF">PIB30_061483</name>
</gene>
<accession>A0ABU6ZJK7</accession>
<feature type="region of interest" description="Disordered" evidence="1">
    <location>
        <begin position="1"/>
        <end position="45"/>
    </location>
</feature>
<reference evidence="2 3" key="1">
    <citation type="journal article" date="2023" name="Plants (Basel)">
        <title>Bridging the Gap: Combining Genomics and Transcriptomics Approaches to Understand Stylosanthes scabra, an Orphan Legume from the Brazilian Caatinga.</title>
        <authorList>
            <person name="Ferreira-Neto J.R.C."/>
            <person name="da Silva M.D."/>
            <person name="Binneck E."/>
            <person name="de Melo N.F."/>
            <person name="da Silva R.H."/>
            <person name="de Melo A.L.T.M."/>
            <person name="Pandolfi V."/>
            <person name="Bustamante F.O."/>
            <person name="Brasileiro-Vidal A.C."/>
            <person name="Benko-Iseppon A.M."/>
        </authorList>
    </citation>
    <scope>NUCLEOTIDE SEQUENCE [LARGE SCALE GENOMIC DNA]</scope>
    <source>
        <tissue evidence="2">Leaves</tissue>
    </source>
</reference>
<comment type="caution">
    <text evidence="2">The sequence shown here is derived from an EMBL/GenBank/DDBJ whole genome shotgun (WGS) entry which is preliminary data.</text>
</comment>
<evidence type="ECO:0000313" key="2">
    <source>
        <dbReference type="EMBL" id="MED6222134.1"/>
    </source>
</evidence>
<evidence type="ECO:0000313" key="3">
    <source>
        <dbReference type="Proteomes" id="UP001341840"/>
    </source>
</evidence>
<dbReference type="EMBL" id="JASCZI010272418">
    <property type="protein sequence ID" value="MED6222134.1"/>
    <property type="molecule type" value="Genomic_DNA"/>
</dbReference>
<sequence>MNLSLHDATNCAQGNNSSNAQLTPMDPLEKSRKSKKKKPKVALASDPCQSPRVRLRVSKDCPLWLMLVGIRMKLVEQWLLIPTIAQ</sequence>
<feature type="compositionally biased region" description="Polar residues" evidence="1">
    <location>
        <begin position="10"/>
        <end position="22"/>
    </location>
</feature>
<organism evidence="2 3">
    <name type="scientific">Stylosanthes scabra</name>
    <dbReference type="NCBI Taxonomy" id="79078"/>
    <lineage>
        <taxon>Eukaryota</taxon>
        <taxon>Viridiplantae</taxon>
        <taxon>Streptophyta</taxon>
        <taxon>Embryophyta</taxon>
        <taxon>Tracheophyta</taxon>
        <taxon>Spermatophyta</taxon>
        <taxon>Magnoliopsida</taxon>
        <taxon>eudicotyledons</taxon>
        <taxon>Gunneridae</taxon>
        <taxon>Pentapetalae</taxon>
        <taxon>rosids</taxon>
        <taxon>fabids</taxon>
        <taxon>Fabales</taxon>
        <taxon>Fabaceae</taxon>
        <taxon>Papilionoideae</taxon>
        <taxon>50 kb inversion clade</taxon>
        <taxon>dalbergioids sensu lato</taxon>
        <taxon>Dalbergieae</taxon>
        <taxon>Pterocarpus clade</taxon>
        <taxon>Stylosanthes</taxon>
    </lineage>
</organism>
<name>A0ABU6ZJK7_9FABA</name>
<dbReference type="Proteomes" id="UP001341840">
    <property type="component" value="Unassembled WGS sequence"/>
</dbReference>
<keyword evidence="3" id="KW-1185">Reference proteome</keyword>